<comment type="function">
    <text evidence="15">Lytic polysaccharide monooxygenase (LMPO) that depolymerizes crystalline and amorphous polysaccharides via the oxidation of scissile alpha- or beta-(1-4)-glycosidic bonds, yielding C1 and/or C4 oxidation products. Catalysis by LPMOs requires the reduction of the active-site copper from Cu(II) to Cu(I) by a reducing agent and H(2)O(2) or O(2) as a cosubstrate.</text>
</comment>
<feature type="compositionally biased region" description="Low complexity" evidence="16">
    <location>
        <begin position="276"/>
        <end position="299"/>
    </location>
</feature>
<dbReference type="PANTHER" id="PTHR33353:SF9">
    <property type="entry name" value="ENDOGLUCANASE II"/>
    <property type="match status" value="1"/>
</dbReference>
<keyword evidence="6 15" id="KW-0136">Cellulose degradation</keyword>
<feature type="region of interest" description="Disordered" evidence="16">
    <location>
        <begin position="817"/>
        <end position="901"/>
    </location>
</feature>
<feature type="compositionally biased region" description="Polar residues" evidence="16">
    <location>
        <begin position="481"/>
        <end position="493"/>
    </location>
</feature>
<evidence type="ECO:0000256" key="12">
    <source>
        <dbReference type="ARBA" id="ARBA00023326"/>
    </source>
</evidence>
<evidence type="ECO:0000256" key="15">
    <source>
        <dbReference type="RuleBase" id="RU368122"/>
    </source>
</evidence>
<evidence type="ECO:0000256" key="7">
    <source>
        <dbReference type="ARBA" id="ARBA00023002"/>
    </source>
</evidence>
<feature type="compositionally biased region" description="Polar residues" evidence="16">
    <location>
        <begin position="1366"/>
        <end position="1378"/>
    </location>
</feature>
<keyword evidence="7" id="KW-0560">Oxidoreductase</keyword>
<evidence type="ECO:0000256" key="17">
    <source>
        <dbReference type="SAM" id="SignalP"/>
    </source>
</evidence>
<comment type="domain">
    <text evidence="15">Has a modular structure: an endo-beta-1,4-glucanase catalytic module at the N-terminus, a linker rich in serines and threonines, and a C-terminal carbohydrate-binding module (CBM).</text>
</comment>
<dbReference type="GO" id="GO:0046872">
    <property type="term" value="F:metal ion binding"/>
    <property type="evidence" value="ECO:0007669"/>
    <property type="project" value="UniProtKB-KW"/>
</dbReference>
<feature type="compositionally biased region" description="Low complexity" evidence="16">
    <location>
        <begin position="662"/>
        <end position="677"/>
    </location>
</feature>
<sequence>MLTTFAVFASVFASAAAHATWQEMWVNGVDQGSWCVRLPQSNSPVQSVTTDDLACNVNASPSTGLCSVNPGDQVTVEMHQQPGDRSCADQAIGGDHWGPMLAYMAKVEDATTAVGSSAGWFKISEMGLPSNNPEYWATEVLNDNCGHFTFTIPDVEPGQYLLRSEVIALHVASSVGGAQFYMSCFQVTVGGSGTASPPTVNIPGAYGASDPGILIDIYTSPTAYTIPGPTPYGTTSPAVATTAWPTTATWNTALQPSTVPTTQPPNGGAAPPPAPTSSAPSASTPPTASSPSATSVSAVPSSTASAGTVAQYGQCGGIGWTGATSCEAGLTCNVINDYYSQCLSILSDVSREMAATATTSSQSPAFSRLAKFSAGLAFRTTTHAKPSQQRQYSDANDSEWYIPYNGPYEQPQDAGDIKGRHIVKAKGKEVEGDNWDELIVGGDPDPFGREQSVGRAGASASGHGHTQESVYDEERGRTRSRALSASSKYSESIATLGGGGGERRSQALGSPTTSPISSRARGGSIRRPVPSFLNLDTSGVKIGESPVPIQRAHHHPPSAHAQSGYASGSGNGHSSTEHAPPASALSPRESLASFWTFGRAGSKKSPPLIVHPGGGRPSVETTHSKLNTSTRQTIAAVRDRSATVGGHPQIGGDVSSVRQVRPRANTTAPPAPSVLSPAPSPSMWHRQPPEAPSSDAGRSTPSYQRHPYAAALPSRGHREHSRFMQPSPKLSSRPPILNLTVPFLSSSKSLANLKSTSNKLKSSMSTPNLRSQGANANAKPLNTPTSSPSAKWLSAETWCDALLFPRPRFRLRTAHVISPPDSPVQNNPPHSAPLQTRPPKKGLLFMQGGTESQNGSQMPQSGPPLVFSPAPSSQPLPSSLSPAHPEPGLSNKTLRPPRPKSFALDDLALPSPVPSLATVLRDNAAFDKERKEWKKKASRSFQNKRSRSLSQSRVKAKAKLVAKVEDDESELVTSFDLIAATAFHGHQALKPSINSTNTFAGSRGAGTHTNSTGLNTNSSHSRNTSNTSQGGISRGHVRKESWSKSMLKTAKGPASASGLRAYTEDLSPVGENVLVLDDALERNRTKYVKSQRGEPRNEIGVMRITPQLSVPQPNAVFLSPSPVPSSQSGGSTSHSGVGIALSTPTVLVDEPFSFTDHPYASVSQPQRANVDIPHSFNYAGPHPTKTMEYVPIDSSLHVVSVRHRMPATAARKYTPSSSLHPYATAESPLSTFRGRIPPPASMFAQVGSGTVREVLPDEIQYSPYSARYPGSSSSNSDALGVEEALSVAFSHGSIDNDQVDERRNVQEDAKSTETSDVQIVLAPPRSTIHYKNAPMPQIDEVSGRDSWQTSRDGDSNGVLMVPHPTPVQTGSSKGNMNLSPGLVSIDSSPMTSPRQFKKFDDTEDYSDLFYRPGQQPTSGIERPAVSSKPVQDPHFRDASGSGRSERSIPPPLSRSSSGSALTNLQRQLSHKYNSRIGGERHINGSDSGRSRHFDEFDEDIDDAHVMLSQDSSPPGAAVPLRMPMSRPISSDPPHLIPEDVESSRASSVLGRSEVDDSTEVFYRLGEVPALATPDPVTTSYAQRASTHLSYFGDDTRNEPGQRADADDDYARNRNDRPSHPTLLPPTSATETTRASYITSTSSVSRISQLSDFPVPPSQNALKSSTIAESYFSGTPEATLDADTLAESAERSERRSRRTTFGGIEEVLAFDSYPYLTPPDH</sequence>
<dbReference type="InterPro" id="IPR000254">
    <property type="entry name" value="CBD"/>
</dbReference>
<feature type="compositionally biased region" description="Low complexity" evidence="16">
    <location>
        <begin position="755"/>
        <end position="766"/>
    </location>
</feature>
<evidence type="ECO:0000256" key="9">
    <source>
        <dbReference type="ARBA" id="ARBA00023033"/>
    </source>
</evidence>
<feature type="compositionally biased region" description="Polar residues" evidence="16">
    <location>
        <begin position="849"/>
        <end position="860"/>
    </location>
</feature>
<feature type="compositionally biased region" description="Basic and acidic residues" evidence="16">
    <location>
        <begin position="1477"/>
        <end position="1493"/>
    </location>
</feature>
<comment type="similarity">
    <text evidence="13">Belongs to the polysaccharide monooxygenase AA9 family.</text>
</comment>
<feature type="compositionally biased region" description="Basic and acidic residues" evidence="16">
    <location>
        <begin position="1593"/>
        <end position="1618"/>
    </location>
</feature>
<keyword evidence="8" id="KW-0186">Copper</keyword>
<feature type="compositionally biased region" description="Polar residues" evidence="16">
    <location>
        <begin position="1385"/>
        <end position="1394"/>
    </location>
</feature>
<evidence type="ECO:0000256" key="3">
    <source>
        <dbReference type="ARBA" id="ARBA00022525"/>
    </source>
</evidence>
<feature type="compositionally biased region" description="Basic and acidic residues" evidence="16">
    <location>
        <begin position="1299"/>
        <end position="1313"/>
    </location>
</feature>
<feature type="region of interest" description="Disordered" evidence="16">
    <location>
        <begin position="1292"/>
        <end position="1321"/>
    </location>
</feature>
<evidence type="ECO:0000256" key="5">
    <source>
        <dbReference type="ARBA" id="ARBA00022729"/>
    </source>
</evidence>
<evidence type="ECO:0000256" key="4">
    <source>
        <dbReference type="ARBA" id="ARBA00022723"/>
    </source>
</evidence>
<evidence type="ECO:0000256" key="11">
    <source>
        <dbReference type="ARBA" id="ARBA00023277"/>
    </source>
</evidence>
<gene>
    <name evidence="19" type="ORF">EW145_g5817</name>
</gene>
<dbReference type="GO" id="GO:0004497">
    <property type="term" value="F:monooxygenase activity"/>
    <property type="evidence" value="ECO:0007669"/>
    <property type="project" value="UniProtKB-KW"/>
</dbReference>
<organism evidence="19 20">
    <name type="scientific">Phellinidium pouzarii</name>
    <dbReference type="NCBI Taxonomy" id="167371"/>
    <lineage>
        <taxon>Eukaryota</taxon>
        <taxon>Fungi</taxon>
        <taxon>Dikarya</taxon>
        <taxon>Basidiomycota</taxon>
        <taxon>Agaricomycotina</taxon>
        <taxon>Agaricomycetes</taxon>
        <taxon>Hymenochaetales</taxon>
        <taxon>Hymenochaetaceae</taxon>
        <taxon>Phellinidium</taxon>
    </lineage>
</organism>
<dbReference type="SUPFAM" id="SSF57180">
    <property type="entry name" value="Cellulose-binding domain"/>
    <property type="match status" value="1"/>
</dbReference>
<accession>A0A4S4KYX1</accession>
<keyword evidence="9" id="KW-0503">Monooxygenase</keyword>
<dbReference type="InterPro" id="IPR005103">
    <property type="entry name" value="AA9_LPMO"/>
</dbReference>
<feature type="compositionally biased region" description="Polar residues" evidence="16">
    <location>
        <begin position="767"/>
        <end position="789"/>
    </location>
</feature>
<dbReference type="OrthoDB" id="3228777at2759"/>
<feature type="region of interest" description="Disordered" evidence="16">
    <location>
        <begin position="1589"/>
        <end position="1632"/>
    </location>
</feature>
<keyword evidence="12 15" id="KW-0624">Polysaccharide degradation</keyword>
<feature type="region of interest" description="Disordered" evidence="16">
    <location>
        <begin position="659"/>
        <end position="734"/>
    </location>
</feature>
<comment type="subcellular location">
    <subcellularLocation>
        <location evidence="2 15">Secreted</location>
    </subcellularLocation>
</comment>
<evidence type="ECO:0000256" key="10">
    <source>
        <dbReference type="ARBA" id="ARBA00023157"/>
    </source>
</evidence>
<evidence type="ECO:0000313" key="19">
    <source>
        <dbReference type="EMBL" id="THH04035.1"/>
    </source>
</evidence>
<reference evidence="19 20" key="1">
    <citation type="submission" date="2019-02" db="EMBL/GenBank/DDBJ databases">
        <title>Genome sequencing of the rare red list fungi Phellinidium pouzarii.</title>
        <authorList>
            <person name="Buettner E."/>
            <person name="Kellner H."/>
        </authorList>
    </citation>
    <scope>NUCLEOTIDE SEQUENCE [LARGE SCALE GENOMIC DNA]</scope>
    <source>
        <strain evidence="19 20">DSM 108285</strain>
    </source>
</reference>
<proteinExistence type="inferred from homology"/>
<keyword evidence="5 17" id="KW-0732">Signal</keyword>
<comment type="cofactor">
    <cofactor evidence="1">
        <name>Cu(2+)</name>
        <dbReference type="ChEBI" id="CHEBI:29036"/>
    </cofactor>
</comment>
<feature type="domain" description="CBM1" evidence="18">
    <location>
        <begin position="307"/>
        <end position="343"/>
    </location>
</feature>
<evidence type="ECO:0000256" key="2">
    <source>
        <dbReference type="ARBA" id="ARBA00004613"/>
    </source>
</evidence>
<dbReference type="PROSITE" id="PS51164">
    <property type="entry name" value="CBM1_2"/>
    <property type="match status" value="1"/>
</dbReference>
<dbReference type="PANTHER" id="PTHR33353">
    <property type="entry name" value="PUTATIVE (AFU_ORTHOLOGUE AFUA_1G12560)-RELATED"/>
    <property type="match status" value="1"/>
</dbReference>
<evidence type="ECO:0000259" key="18">
    <source>
        <dbReference type="PROSITE" id="PS51164"/>
    </source>
</evidence>
<evidence type="ECO:0000256" key="16">
    <source>
        <dbReference type="SAM" id="MobiDB-lite"/>
    </source>
</evidence>
<dbReference type="EMBL" id="SGPK01000384">
    <property type="protein sequence ID" value="THH04035.1"/>
    <property type="molecule type" value="Genomic_DNA"/>
</dbReference>
<feature type="signal peptide" evidence="17">
    <location>
        <begin position="1"/>
        <end position="17"/>
    </location>
</feature>
<dbReference type="SMART" id="SM00236">
    <property type="entry name" value="fCBD"/>
    <property type="match status" value="1"/>
</dbReference>
<feature type="region of interest" description="Disordered" evidence="16">
    <location>
        <begin position="1677"/>
        <end position="1697"/>
    </location>
</feature>
<feature type="region of interest" description="Disordered" evidence="16">
    <location>
        <begin position="601"/>
        <end position="627"/>
    </location>
</feature>
<dbReference type="GO" id="GO:0030248">
    <property type="term" value="F:cellulose binding"/>
    <property type="evidence" value="ECO:0007669"/>
    <property type="project" value="UniProtKB-UniRule"/>
</dbReference>
<dbReference type="GO" id="GO:0008810">
    <property type="term" value="F:cellulase activity"/>
    <property type="evidence" value="ECO:0007669"/>
    <property type="project" value="UniProtKB-UniRule"/>
</dbReference>
<keyword evidence="10 15" id="KW-1015">Disulfide bond</keyword>
<feature type="compositionally biased region" description="Low complexity" evidence="16">
    <location>
        <begin position="260"/>
        <end position="269"/>
    </location>
</feature>
<evidence type="ECO:0000256" key="1">
    <source>
        <dbReference type="ARBA" id="ARBA00001973"/>
    </source>
</evidence>
<comment type="caution">
    <text evidence="19">The sequence shown here is derived from an EMBL/GenBank/DDBJ whole genome shotgun (WGS) entry which is preliminary data.</text>
</comment>
<feature type="compositionally biased region" description="Polar residues" evidence="16">
    <location>
        <begin position="564"/>
        <end position="574"/>
    </location>
</feature>
<dbReference type="EC" id="1.14.99.56" evidence="15"/>
<keyword evidence="3 15" id="KW-0964">Secreted</keyword>
<keyword evidence="20" id="KW-1185">Reference proteome</keyword>
<feature type="region of interest" description="Disordered" evidence="16">
    <location>
        <begin position="254"/>
        <end position="299"/>
    </location>
</feature>
<dbReference type="GO" id="GO:0005576">
    <property type="term" value="C:extracellular region"/>
    <property type="evidence" value="ECO:0007669"/>
    <property type="project" value="UniProtKB-SubCell"/>
</dbReference>
<dbReference type="CDD" id="cd21175">
    <property type="entry name" value="LPMO_AA9"/>
    <property type="match status" value="1"/>
</dbReference>
<feature type="region of interest" description="Disordered" evidence="16">
    <location>
        <begin position="755"/>
        <end position="790"/>
    </location>
</feature>
<protein>
    <recommendedName>
        <fullName evidence="15">AA9 family lytic polysaccharide monooxygenase</fullName>
        <ecNumber evidence="15">1.14.99.56</ecNumber>
    </recommendedName>
    <alternativeName>
        <fullName evidence="15">Endo-beta-1,4-glucanase</fullName>
    </alternativeName>
    <alternativeName>
        <fullName evidence="15">Glycosyl hydrolase 61 family protein</fullName>
    </alternativeName>
</protein>
<dbReference type="InterPro" id="IPR035971">
    <property type="entry name" value="CBD_sf"/>
</dbReference>
<dbReference type="Pfam" id="PF00734">
    <property type="entry name" value="CBM_1"/>
    <property type="match status" value="1"/>
</dbReference>
<evidence type="ECO:0000256" key="6">
    <source>
        <dbReference type="ARBA" id="ARBA00023001"/>
    </source>
</evidence>
<comment type="catalytic activity">
    <reaction evidence="14 15">
        <text>[(1-&gt;4)-beta-D-glucosyl]n+m + reduced acceptor + O2 = 4-dehydro-beta-D-glucosyl-[(1-&gt;4)-beta-D-glucosyl]n-1 + [(1-&gt;4)-beta-D-glucosyl]m + acceptor + H2O.</text>
        <dbReference type="EC" id="1.14.99.56"/>
    </reaction>
</comment>
<feature type="compositionally biased region" description="Low complexity" evidence="16">
    <location>
        <begin position="1015"/>
        <end position="1028"/>
    </location>
</feature>
<evidence type="ECO:0000256" key="14">
    <source>
        <dbReference type="ARBA" id="ARBA00045077"/>
    </source>
</evidence>
<feature type="region of interest" description="Disordered" evidence="16">
    <location>
        <begin position="997"/>
        <end position="1057"/>
    </location>
</feature>
<keyword evidence="4" id="KW-0479">Metal-binding</keyword>
<evidence type="ECO:0000313" key="20">
    <source>
        <dbReference type="Proteomes" id="UP000308199"/>
    </source>
</evidence>
<feature type="region of interest" description="Disordered" evidence="16">
    <location>
        <begin position="1336"/>
        <end position="1493"/>
    </location>
</feature>
<dbReference type="InterPro" id="IPR049892">
    <property type="entry name" value="AA9"/>
</dbReference>
<feature type="region of interest" description="Disordered" evidence="16">
    <location>
        <begin position="442"/>
        <end position="587"/>
    </location>
</feature>
<name>A0A4S4KYX1_9AGAM</name>
<evidence type="ECO:0000256" key="8">
    <source>
        <dbReference type="ARBA" id="ARBA00023008"/>
    </source>
</evidence>
<dbReference type="PROSITE" id="PS00562">
    <property type="entry name" value="CBM1_1"/>
    <property type="match status" value="1"/>
</dbReference>
<dbReference type="Pfam" id="PF03443">
    <property type="entry name" value="AA9"/>
    <property type="match status" value="1"/>
</dbReference>
<dbReference type="Gene3D" id="2.70.50.70">
    <property type="match status" value="1"/>
</dbReference>
<feature type="chain" id="PRO_5020797862" description="AA9 family lytic polysaccharide monooxygenase" evidence="17">
    <location>
        <begin position="18"/>
        <end position="1720"/>
    </location>
</feature>
<dbReference type="GO" id="GO:0030245">
    <property type="term" value="P:cellulose catabolic process"/>
    <property type="evidence" value="ECO:0007669"/>
    <property type="project" value="UniProtKB-UniRule"/>
</dbReference>
<feature type="compositionally biased region" description="Low complexity" evidence="16">
    <location>
        <begin position="514"/>
        <end position="528"/>
    </location>
</feature>
<keyword evidence="11 15" id="KW-0119">Carbohydrate metabolism</keyword>
<evidence type="ECO:0000256" key="13">
    <source>
        <dbReference type="ARBA" id="ARBA00044502"/>
    </source>
</evidence>
<feature type="compositionally biased region" description="Low complexity" evidence="16">
    <location>
        <begin position="868"/>
        <end position="883"/>
    </location>
</feature>
<dbReference type="Proteomes" id="UP000308199">
    <property type="component" value="Unassembled WGS sequence"/>
</dbReference>